<dbReference type="SUPFAM" id="SSF48179">
    <property type="entry name" value="6-phosphogluconate dehydrogenase C-terminal domain-like"/>
    <property type="match status" value="1"/>
</dbReference>
<feature type="domain" description="DUF2520" evidence="2">
    <location>
        <begin position="136"/>
        <end position="265"/>
    </location>
</feature>
<dbReference type="InterPro" id="IPR037108">
    <property type="entry name" value="TM1727-like_C_sf"/>
</dbReference>
<proteinExistence type="predicted"/>
<dbReference type="InterPro" id="IPR036291">
    <property type="entry name" value="NAD(P)-bd_dom_sf"/>
</dbReference>
<dbReference type="PANTHER" id="PTHR40459:SF1">
    <property type="entry name" value="CONSERVED HYPOTHETICAL ALANINE AND LEUCINE RICH PROTEIN"/>
    <property type="match status" value="1"/>
</dbReference>
<evidence type="ECO:0000313" key="3">
    <source>
        <dbReference type="EMBL" id="AUG58169.1"/>
    </source>
</evidence>
<dbReference type="KEGG" id="hsc:HVS_11385"/>
<dbReference type="EMBL" id="NEMB01000003">
    <property type="protein sequence ID" value="PQQ68051.1"/>
    <property type="molecule type" value="Genomic_DNA"/>
</dbReference>
<dbReference type="SUPFAM" id="SSF51735">
    <property type="entry name" value="NAD(P)-binding Rossmann-fold domains"/>
    <property type="match status" value="1"/>
</dbReference>
<evidence type="ECO:0000313" key="5">
    <source>
        <dbReference type="Proteomes" id="UP000233534"/>
    </source>
</evidence>
<accession>A0A2K9E455</accession>
<dbReference type="Proteomes" id="UP000239720">
    <property type="component" value="Unassembled WGS sequence"/>
</dbReference>
<evidence type="ECO:0000259" key="2">
    <source>
        <dbReference type="Pfam" id="PF10728"/>
    </source>
</evidence>
<dbReference type="InterPro" id="IPR018931">
    <property type="entry name" value="DUF2520"/>
</dbReference>
<reference evidence="3 5" key="1">
    <citation type="submission" date="2017-12" db="EMBL/GenBank/DDBJ databases">
        <title>Complete genome sequence of Herbivorax saccincola GGR1, a novel Cellulosome-producing hydrolytic bacterium in a thermophilic biogas plant, established by Illumina and Nanopore MinION sequencing.</title>
        <authorList>
            <person name="Pechtl A."/>
            <person name="Ruckert C."/>
            <person name="Koeck D.E."/>
            <person name="Maus I."/>
            <person name="Winkler A."/>
            <person name="Kalinowski J."/>
            <person name="Puhler A."/>
            <person name="Schwarz W.W."/>
            <person name="Zverlov V.V."/>
            <person name="Schluter A."/>
            <person name="Liebl W."/>
        </authorList>
    </citation>
    <scope>NUCLEOTIDE SEQUENCE [LARGE SCALE GENOMIC DNA]</scope>
    <source>
        <strain evidence="3">GGR1</strain>
        <strain evidence="5">SR1</strain>
    </source>
</reference>
<dbReference type="Pfam" id="PF10728">
    <property type="entry name" value="DUF2520"/>
    <property type="match status" value="1"/>
</dbReference>
<dbReference type="AlphaFoldDB" id="A0A2K9E455"/>
<organism evidence="3 5">
    <name type="scientific">Acetivibrio saccincola</name>
    <dbReference type="NCBI Taxonomy" id="1677857"/>
    <lineage>
        <taxon>Bacteria</taxon>
        <taxon>Bacillati</taxon>
        <taxon>Bacillota</taxon>
        <taxon>Clostridia</taxon>
        <taxon>Eubacteriales</taxon>
        <taxon>Oscillospiraceae</taxon>
        <taxon>Acetivibrio</taxon>
    </lineage>
</organism>
<dbReference type="RefSeq" id="WP_101302397.1">
    <property type="nucleotide sequence ID" value="NZ_CP025197.1"/>
</dbReference>
<dbReference type="Gene3D" id="1.10.1040.20">
    <property type="entry name" value="ProC-like, C-terminal domain"/>
    <property type="match status" value="1"/>
</dbReference>
<dbReference type="InterPro" id="IPR008927">
    <property type="entry name" value="6-PGluconate_DH-like_C_sf"/>
</dbReference>
<dbReference type="EMBL" id="CP025197">
    <property type="protein sequence ID" value="AUG58169.1"/>
    <property type="molecule type" value="Genomic_DNA"/>
</dbReference>
<feature type="domain" description="Putative oxidoreductase/dehydrogenase Rossmann-like" evidence="1">
    <location>
        <begin position="2"/>
        <end position="119"/>
    </location>
</feature>
<dbReference type="Proteomes" id="UP000233534">
    <property type="component" value="Chromosome"/>
</dbReference>
<name>A0A2K9E455_9FIRM</name>
<sequence>MNVGIVGAGKVGYALALAFYNKNINISGIYSKSSKSALELNKKISADLPNDIIKTVKRSEIVFLSVSDNSIRSVAEEIASKVSKKYIENKVFFHLSGALTSDELKPLKDLGGHTASLHPAQTFASKEDGWKKLYNIYFGFEGCNISKEYAKTIVEGFNGTMVCIEKEDKTLYHAAACIISNYTVTLSYIASEILNGLGFGKEAAGKVFLPLIKGTVENLESRGVLDSITGPIERGDDKIIAKHIEKIKSFDKDILNIYKMLGQRTLKMVQEKGILEKEKEMKLTEVLNVN</sequence>
<evidence type="ECO:0000259" key="1">
    <source>
        <dbReference type="Pfam" id="PF10727"/>
    </source>
</evidence>
<reference evidence="4 6" key="2">
    <citation type="journal article" date="2018" name="Syst. Appl. Microbiol.">
        <title>Characterization and high-quality draft genome sequence of Herbivorax saccincola A7, an anaerobic, alkaliphilic, thermophilic, cellulolytic, and xylanolytic bacterium.</title>
        <authorList>
            <person name="Aikawa S."/>
            <person name="Baramee S."/>
            <person name="Sermsathanaswadi J."/>
            <person name="Thianheng P."/>
            <person name="Tachaapaikoon C."/>
            <person name="Shikata A."/>
            <person name="Waeonukul R."/>
            <person name="Pason P."/>
            <person name="Ratanakhanokchai K."/>
            <person name="Kosugi A."/>
        </authorList>
    </citation>
    <scope>NUCLEOTIDE SEQUENCE [LARGE SCALE GENOMIC DNA]</scope>
    <source>
        <strain evidence="4 6">A7</strain>
    </source>
</reference>
<keyword evidence="5" id="KW-1185">Reference proteome</keyword>
<gene>
    <name evidence="4" type="ORF">B9R14_15595</name>
    <name evidence="3" type="ORF">HVS_11385</name>
</gene>
<dbReference type="PANTHER" id="PTHR40459">
    <property type="entry name" value="CONSERVED HYPOTHETICAL ALANINE AND LEUCINE RICH PROTEIN"/>
    <property type="match status" value="1"/>
</dbReference>
<dbReference type="OrthoDB" id="9810755at2"/>
<evidence type="ECO:0000313" key="4">
    <source>
        <dbReference type="EMBL" id="PQQ68051.1"/>
    </source>
</evidence>
<dbReference type="Gene3D" id="3.40.50.720">
    <property type="entry name" value="NAD(P)-binding Rossmann-like Domain"/>
    <property type="match status" value="1"/>
</dbReference>
<protein>
    <submittedName>
        <fullName evidence="4">NADP oxidoreductase</fullName>
    </submittedName>
    <submittedName>
        <fullName evidence="3">Rossmann-like domain protein</fullName>
    </submittedName>
</protein>
<dbReference type="InterPro" id="IPR019665">
    <property type="entry name" value="OxRdtase/DH_put_Rossmann_dom"/>
</dbReference>
<dbReference type="Pfam" id="PF10727">
    <property type="entry name" value="Rossmann-like"/>
    <property type="match status" value="1"/>
</dbReference>
<evidence type="ECO:0000313" key="6">
    <source>
        <dbReference type="Proteomes" id="UP000239720"/>
    </source>
</evidence>